<sequence length="449" mass="51752">MFQQHQGESFSEAWTRFKDLLQKVPHHGIDLWLQVQIFYDHVTPATRRTIDQSADGKLHDRNAKESWALLEDLALYDNKSLNDPRDFAKSVKAISLPQDVPSTSSPMHDGSSHCSYATYSSEQDHFFICSGPHDTQYYMKDPKQAFVKYVSSCTDKAGGLVSNFMASQDARFSKFEADFKQQQREMTNNIDIVLKAITDRMAGDSSVIHSINTITIHQSKDELKREGNPEDSNAAERKEEQRCTPQPELKEPTDIKKIRPSRNDKEREIKWLDVEEPLDLVDTSEESIYKSLIKEMPKCSLNYDFRIKKGNMSYIMDFTILKNIETNIDPSLSHIVFGRPFVEIACLAINRKHGLMTFTDETKEITFKTPYKDPERNELSSEGHDLLSSRIILNEDDYDRGCRKPTDLEDGFYRDTIKLGPEYKYDENVCRAIRSLIAMKAKRNKGKVM</sequence>
<evidence type="ECO:0000313" key="2">
    <source>
        <dbReference type="EMBL" id="GJS94296.1"/>
    </source>
</evidence>
<reference evidence="2" key="2">
    <citation type="submission" date="2022-01" db="EMBL/GenBank/DDBJ databases">
        <authorList>
            <person name="Yamashiro T."/>
            <person name="Shiraishi A."/>
            <person name="Satake H."/>
            <person name="Nakayama K."/>
        </authorList>
    </citation>
    <scope>NUCLEOTIDE SEQUENCE</scope>
</reference>
<evidence type="ECO:0000256" key="1">
    <source>
        <dbReference type="SAM" id="MobiDB-lite"/>
    </source>
</evidence>
<reference evidence="2" key="1">
    <citation type="journal article" date="2022" name="Int. J. Mol. Sci.">
        <title>Draft Genome of Tanacetum Coccineum: Genomic Comparison of Closely Related Tanacetum-Family Plants.</title>
        <authorList>
            <person name="Yamashiro T."/>
            <person name="Shiraishi A."/>
            <person name="Nakayama K."/>
            <person name="Satake H."/>
        </authorList>
    </citation>
    <scope>NUCLEOTIDE SEQUENCE</scope>
</reference>
<keyword evidence="3" id="KW-1185">Reference proteome</keyword>
<evidence type="ECO:0000313" key="3">
    <source>
        <dbReference type="Proteomes" id="UP001151760"/>
    </source>
</evidence>
<accession>A0ABQ4ZYC8</accession>
<evidence type="ECO:0008006" key="4">
    <source>
        <dbReference type="Google" id="ProtNLM"/>
    </source>
</evidence>
<protein>
    <recommendedName>
        <fullName evidence="4">Zinc finger, CCHC-type</fullName>
    </recommendedName>
</protein>
<gene>
    <name evidence="2" type="ORF">Tco_0801264</name>
</gene>
<dbReference type="EMBL" id="BQNB010011721">
    <property type="protein sequence ID" value="GJS94296.1"/>
    <property type="molecule type" value="Genomic_DNA"/>
</dbReference>
<feature type="region of interest" description="Disordered" evidence="1">
    <location>
        <begin position="219"/>
        <end position="252"/>
    </location>
</feature>
<name>A0ABQ4ZYC8_9ASTR</name>
<dbReference type="Proteomes" id="UP001151760">
    <property type="component" value="Unassembled WGS sequence"/>
</dbReference>
<proteinExistence type="predicted"/>
<comment type="caution">
    <text evidence="2">The sequence shown here is derived from an EMBL/GenBank/DDBJ whole genome shotgun (WGS) entry which is preliminary data.</text>
</comment>
<organism evidence="2 3">
    <name type="scientific">Tanacetum coccineum</name>
    <dbReference type="NCBI Taxonomy" id="301880"/>
    <lineage>
        <taxon>Eukaryota</taxon>
        <taxon>Viridiplantae</taxon>
        <taxon>Streptophyta</taxon>
        <taxon>Embryophyta</taxon>
        <taxon>Tracheophyta</taxon>
        <taxon>Spermatophyta</taxon>
        <taxon>Magnoliopsida</taxon>
        <taxon>eudicotyledons</taxon>
        <taxon>Gunneridae</taxon>
        <taxon>Pentapetalae</taxon>
        <taxon>asterids</taxon>
        <taxon>campanulids</taxon>
        <taxon>Asterales</taxon>
        <taxon>Asteraceae</taxon>
        <taxon>Asteroideae</taxon>
        <taxon>Anthemideae</taxon>
        <taxon>Anthemidinae</taxon>
        <taxon>Tanacetum</taxon>
    </lineage>
</organism>